<keyword evidence="2" id="KW-1185">Reference proteome</keyword>
<sequence length="293" mass="33607">MPDDEELPLLPPELERYVFEIAVLHHPQCMRRLLPVARRVRIWIEPILYRSLTIYGIRTELDLQDPPFRYLMRSAERLLTSKPASFFQATVRQICFPEFTHVDRIIDILSVCSGTTSLSLAPQASRGGTALLDALSALPLQRLSAFFSVLFRSSRTPFTHALFAHITHIEFHDWRYDGWDAWTGLVQVPHLTHLAFYVGRITNEVCVGTLTHCTRLAALVLRCERGESHLLQLHRGEGVELVADPRFVMISVQDRLLDWQMGGRGGRDFWAEADELIVRRRAGLTAQYYILDS</sequence>
<protein>
    <submittedName>
        <fullName evidence="1">Uncharacterized protein</fullName>
    </submittedName>
</protein>
<gene>
    <name evidence="1" type="ORF">FB45DRAFT_75441</name>
</gene>
<evidence type="ECO:0000313" key="2">
    <source>
        <dbReference type="Proteomes" id="UP001221142"/>
    </source>
</evidence>
<name>A0AAD7BNV7_9AGAR</name>
<organism evidence="1 2">
    <name type="scientific">Roridomyces roridus</name>
    <dbReference type="NCBI Taxonomy" id="1738132"/>
    <lineage>
        <taxon>Eukaryota</taxon>
        <taxon>Fungi</taxon>
        <taxon>Dikarya</taxon>
        <taxon>Basidiomycota</taxon>
        <taxon>Agaricomycotina</taxon>
        <taxon>Agaricomycetes</taxon>
        <taxon>Agaricomycetidae</taxon>
        <taxon>Agaricales</taxon>
        <taxon>Marasmiineae</taxon>
        <taxon>Mycenaceae</taxon>
        <taxon>Roridomyces</taxon>
    </lineage>
</organism>
<dbReference type="EMBL" id="JARKIF010000012">
    <property type="protein sequence ID" value="KAJ7626116.1"/>
    <property type="molecule type" value="Genomic_DNA"/>
</dbReference>
<dbReference type="Proteomes" id="UP001221142">
    <property type="component" value="Unassembled WGS sequence"/>
</dbReference>
<accession>A0AAD7BNV7</accession>
<evidence type="ECO:0000313" key="1">
    <source>
        <dbReference type="EMBL" id="KAJ7626116.1"/>
    </source>
</evidence>
<dbReference type="AlphaFoldDB" id="A0AAD7BNV7"/>
<comment type="caution">
    <text evidence="1">The sequence shown here is derived from an EMBL/GenBank/DDBJ whole genome shotgun (WGS) entry which is preliminary data.</text>
</comment>
<reference evidence="1" key="1">
    <citation type="submission" date="2023-03" db="EMBL/GenBank/DDBJ databases">
        <title>Massive genome expansion in bonnet fungi (Mycena s.s.) driven by repeated elements and novel gene families across ecological guilds.</title>
        <authorList>
            <consortium name="Lawrence Berkeley National Laboratory"/>
            <person name="Harder C.B."/>
            <person name="Miyauchi S."/>
            <person name="Viragh M."/>
            <person name="Kuo A."/>
            <person name="Thoen E."/>
            <person name="Andreopoulos B."/>
            <person name="Lu D."/>
            <person name="Skrede I."/>
            <person name="Drula E."/>
            <person name="Henrissat B."/>
            <person name="Morin E."/>
            <person name="Kohler A."/>
            <person name="Barry K."/>
            <person name="LaButti K."/>
            <person name="Morin E."/>
            <person name="Salamov A."/>
            <person name="Lipzen A."/>
            <person name="Mereny Z."/>
            <person name="Hegedus B."/>
            <person name="Baldrian P."/>
            <person name="Stursova M."/>
            <person name="Weitz H."/>
            <person name="Taylor A."/>
            <person name="Grigoriev I.V."/>
            <person name="Nagy L.G."/>
            <person name="Martin F."/>
            <person name="Kauserud H."/>
        </authorList>
    </citation>
    <scope>NUCLEOTIDE SEQUENCE</scope>
    <source>
        <strain evidence="1">9284</strain>
    </source>
</reference>
<proteinExistence type="predicted"/>